<dbReference type="Proteomes" id="UP000289284">
    <property type="component" value="Segment"/>
</dbReference>
<feature type="region of interest" description="Disordered" evidence="1">
    <location>
        <begin position="196"/>
        <end position="224"/>
    </location>
</feature>
<evidence type="ECO:0000313" key="2">
    <source>
        <dbReference type="EMBL" id="QAX95273.1"/>
    </source>
</evidence>
<feature type="region of interest" description="Disordered" evidence="1">
    <location>
        <begin position="730"/>
        <end position="766"/>
    </location>
</feature>
<dbReference type="GO" id="GO:0003677">
    <property type="term" value="F:DNA binding"/>
    <property type="evidence" value="ECO:0007669"/>
    <property type="project" value="InterPro"/>
</dbReference>
<sequence>MTDRNAQHPILAKLMAQVEQEQEQEQVEQELKAVESDAVVPDEFKEAAPDVWNDTEGWRKRKAEQQSEEDDALNSLRIREVYEKLTGNKVNPKRAGGKNEILVFCPSSDHHNTNTEAACINIQKNTWVCYGQCDNGGGVVDMVAAANGLVYGKQSKGKDFAKAKQITLEQFCGWEFVKDGKGYVGKSPERLAQEAKEFSEEYGVPLEEPAEEPAEEPVKKKSAQEVAEELGFNLAAVDDDLPEIGPTSFSRKEFGADSDKDEPHAEPTPTSDQSSHIADQAEAKPASGDAVGVHEEPVVESTDVNIDLDGGDKLPEISGVFENIPKGTPLYEYMRVVEDMSIPKEFSLFRGLQLLSLSAGPYVRGRVGRPFKTTLSVLFVGATGAGKSQSRRPMDEILNHVVYQWNPIPPSHGPYGTHTGVKRLVEPGSGEYLLQELSQSVVNGAPIQLRDVMGDLEVDELSRFMGKGAVVGSSLVGVFQEMDNNSALDGSIQAGSKSGGTVVAVNPNLVFSAGVQPKALPQLIGRGNIGNGLLARFEVVTGNKIRRRSVFDDNMKDTTHCQELYTDVAAFYLGKTDPDGKSVRKLFYIDVATSARPLMQKYYEIIDGWMDGDDLKSRFDLKLYKLATLFAINRRATQVIEEDIECAMWVMEYLNRSTTMTGERTVLTQGGEIEDAIISAVSYMTAYKGYATQGDINNRAKVKKNGWDPADVWRRLDMLVERGEIVVAPAESRRGPKSTRYVHPDTAKSKKYPTVTPITKNKKDSK</sequence>
<dbReference type="GO" id="GO:0006260">
    <property type="term" value="P:DNA replication"/>
    <property type="evidence" value="ECO:0007669"/>
    <property type="project" value="InterPro"/>
</dbReference>
<dbReference type="SUPFAM" id="SSF57783">
    <property type="entry name" value="Zinc beta-ribbon"/>
    <property type="match status" value="1"/>
</dbReference>
<dbReference type="InterPro" id="IPR036977">
    <property type="entry name" value="DNA_primase_Znf_CHC2"/>
</dbReference>
<organism evidence="2 3">
    <name type="scientific">Gordonia phage Hello</name>
    <dbReference type="NCBI Taxonomy" id="2510573"/>
    <lineage>
        <taxon>Viruses</taxon>
        <taxon>Duplodnaviria</taxon>
        <taxon>Heunggongvirae</taxon>
        <taxon>Uroviricota</taxon>
        <taxon>Caudoviricetes</taxon>
        <taxon>Woesvirus</taxon>
        <taxon>Woesvirus woes</taxon>
    </lineage>
</organism>
<proteinExistence type="predicted"/>
<evidence type="ECO:0000256" key="1">
    <source>
        <dbReference type="SAM" id="MobiDB-lite"/>
    </source>
</evidence>
<name>A0A411B4L1_9CAUD</name>
<feature type="compositionally biased region" description="Basic and acidic residues" evidence="1">
    <location>
        <begin position="250"/>
        <end position="265"/>
    </location>
</feature>
<gene>
    <name evidence="2" type="primary">2</name>
    <name evidence="2" type="ORF">SEA_HELLO_2</name>
</gene>
<feature type="compositionally biased region" description="Polar residues" evidence="1">
    <location>
        <begin position="268"/>
        <end position="277"/>
    </location>
</feature>
<dbReference type="EMBL" id="MK450435">
    <property type="protein sequence ID" value="QAX95273.1"/>
    <property type="molecule type" value="Genomic_DNA"/>
</dbReference>
<evidence type="ECO:0000313" key="3">
    <source>
        <dbReference type="Proteomes" id="UP000289284"/>
    </source>
</evidence>
<reference evidence="2 3" key="1">
    <citation type="submission" date="2019-01" db="EMBL/GenBank/DDBJ databases">
        <authorList>
            <person name="Couch S.A."/>
            <person name="Klyczek K."/>
            <person name="Garlena R.A."/>
            <person name="Russell D.A."/>
            <person name="Pope W.H."/>
            <person name="Jacobs-Sera D."/>
            <person name="Hatfull G.F."/>
        </authorList>
    </citation>
    <scope>NUCLEOTIDE SEQUENCE [LARGE SCALE GENOMIC DNA]</scope>
</reference>
<protein>
    <submittedName>
        <fullName evidence="2">Uncharacterized protein</fullName>
    </submittedName>
</protein>
<feature type="region of interest" description="Disordered" evidence="1">
    <location>
        <begin position="18"/>
        <end position="71"/>
    </location>
</feature>
<feature type="region of interest" description="Disordered" evidence="1">
    <location>
        <begin position="237"/>
        <end position="295"/>
    </location>
</feature>
<dbReference type="Gene3D" id="3.90.580.10">
    <property type="entry name" value="Zinc finger, CHC2-type domain"/>
    <property type="match status" value="1"/>
</dbReference>
<dbReference type="GO" id="GO:0008270">
    <property type="term" value="F:zinc ion binding"/>
    <property type="evidence" value="ECO:0007669"/>
    <property type="project" value="InterPro"/>
</dbReference>
<accession>A0A411B4L1</accession>